<protein>
    <submittedName>
        <fullName evidence="2">Uncharacterized protein</fullName>
    </submittedName>
</protein>
<comment type="caution">
    <text evidence="2">The sequence shown here is derived from an EMBL/GenBank/DDBJ whole genome shotgun (WGS) entry which is preliminary data.</text>
</comment>
<feature type="coiled-coil region" evidence="1">
    <location>
        <begin position="129"/>
        <end position="299"/>
    </location>
</feature>
<dbReference type="InterPro" id="IPR027417">
    <property type="entry name" value="P-loop_NTPase"/>
</dbReference>
<organism evidence="2">
    <name type="scientific">marine sediment metagenome</name>
    <dbReference type="NCBI Taxonomy" id="412755"/>
    <lineage>
        <taxon>unclassified sequences</taxon>
        <taxon>metagenomes</taxon>
        <taxon>ecological metagenomes</taxon>
    </lineage>
</organism>
<dbReference type="EMBL" id="BART01016832">
    <property type="protein sequence ID" value="GAG86737.1"/>
    <property type="molecule type" value="Genomic_DNA"/>
</dbReference>
<feature type="non-terminal residue" evidence="2">
    <location>
        <position position="302"/>
    </location>
</feature>
<accession>X1C049</accession>
<proteinExistence type="predicted"/>
<dbReference type="AlphaFoldDB" id="X1C049"/>
<evidence type="ECO:0000256" key="1">
    <source>
        <dbReference type="SAM" id="Coils"/>
    </source>
</evidence>
<dbReference type="SUPFAM" id="SSF52540">
    <property type="entry name" value="P-loop containing nucleoside triphosphate hydrolases"/>
    <property type="match status" value="1"/>
</dbReference>
<gene>
    <name evidence="2" type="ORF">S01H4_32246</name>
</gene>
<sequence length="302" mass="35580">IFIDEGLSILHAPNGSGKSSLLRALYLVASNTKLPQKVLNNYLTEKEINGYVKLKLFGKENEVQIQRKGDKVEITYSNVEDDIFKFPSEELSYVRAKSNLFQGIINDDENSITTWFHQVTEIHKYELFLEIATRILSELKTKKDDLKKKVSKDVSRNRDQISKLEEDTEELSRKIDSILNSESYQLFMKEHSEKKDQIDKIRKSIENLNKRKTTLSNEVFKDEESIESLKKNLEDIKKQIQIYDDNLPIKQEKLRKNEKKRDDLEEDLDKIKKNRLETQEKLNLERNQLKDNEELINRETCP</sequence>
<evidence type="ECO:0000313" key="2">
    <source>
        <dbReference type="EMBL" id="GAG86737.1"/>
    </source>
</evidence>
<feature type="non-terminal residue" evidence="2">
    <location>
        <position position="1"/>
    </location>
</feature>
<dbReference type="Gene3D" id="3.40.50.300">
    <property type="entry name" value="P-loop containing nucleotide triphosphate hydrolases"/>
    <property type="match status" value="1"/>
</dbReference>
<reference evidence="2" key="1">
    <citation type="journal article" date="2014" name="Front. Microbiol.">
        <title>High frequency of phylogenetically diverse reductive dehalogenase-homologous genes in deep subseafloor sedimentary metagenomes.</title>
        <authorList>
            <person name="Kawai M."/>
            <person name="Futagami T."/>
            <person name="Toyoda A."/>
            <person name="Takaki Y."/>
            <person name="Nishi S."/>
            <person name="Hori S."/>
            <person name="Arai W."/>
            <person name="Tsubouchi T."/>
            <person name="Morono Y."/>
            <person name="Uchiyama I."/>
            <person name="Ito T."/>
            <person name="Fujiyama A."/>
            <person name="Inagaki F."/>
            <person name="Takami H."/>
        </authorList>
    </citation>
    <scope>NUCLEOTIDE SEQUENCE</scope>
    <source>
        <strain evidence="2">Expedition CK06-06</strain>
    </source>
</reference>
<name>X1C049_9ZZZZ</name>
<keyword evidence="1" id="KW-0175">Coiled coil</keyword>